<accession>A0A1E1JX06</accession>
<dbReference type="EMBL" id="FJUX01000005">
    <property type="protein sequence ID" value="CZS90445.1"/>
    <property type="molecule type" value="Genomic_DNA"/>
</dbReference>
<dbReference type="Proteomes" id="UP000178912">
    <property type="component" value="Unassembled WGS sequence"/>
</dbReference>
<name>A0A1E1JX06_9HELO</name>
<organism evidence="1 2">
    <name type="scientific">Rhynchosporium agropyri</name>
    <dbReference type="NCBI Taxonomy" id="914238"/>
    <lineage>
        <taxon>Eukaryota</taxon>
        <taxon>Fungi</taxon>
        <taxon>Dikarya</taxon>
        <taxon>Ascomycota</taxon>
        <taxon>Pezizomycotina</taxon>
        <taxon>Leotiomycetes</taxon>
        <taxon>Helotiales</taxon>
        <taxon>Ploettnerulaceae</taxon>
        <taxon>Rhynchosporium</taxon>
    </lineage>
</organism>
<gene>
    <name evidence="1" type="ORF">RAG0_01526</name>
</gene>
<dbReference type="AlphaFoldDB" id="A0A1E1JX06"/>
<sequence length="86" mass="9430">MAKNPPSLKSTPGIFGGEMKSKAISESLRRTIRAIALGDCLQFGNEILVNVWNGAIVRKSWRKWEFGSALIGKLMGFLALVSVLPR</sequence>
<reference evidence="2" key="1">
    <citation type="submission" date="2016-03" db="EMBL/GenBank/DDBJ databases">
        <authorList>
            <person name="Guldener U."/>
        </authorList>
    </citation>
    <scope>NUCLEOTIDE SEQUENCE [LARGE SCALE GENOMIC DNA]</scope>
    <source>
        <strain evidence="2">04CH-RAC-A.6.1</strain>
    </source>
</reference>
<proteinExistence type="predicted"/>
<protein>
    <submittedName>
        <fullName evidence="1">Uncharacterized protein</fullName>
    </submittedName>
</protein>
<keyword evidence="2" id="KW-1185">Reference proteome</keyword>
<evidence type="ECO:0000313" key="1">
    <source>
        <dbReference type="EMBL" id="CZS90445.1"/>
    </source>
</evidence>
<evidence type="ECO:0000313" key="2">
    <source>
        <dbReference type="Proteomes" id="UP000178912"/>
    </source>
</evidence>